<keyword evidence="7" id="KW-0285">Flavoprotein</keyword>
<dbReference type="CDD" id="cd21250">
    <property type="entry name" value="CH_MICAL2"/>
    <property type="match status" value="1"/>
</dbReference>
<proteinExistence type="inferred from homology"/>
<dbReference type="Pfam" id="PF00307">
    <property type="entry name" value="CH"/>
    <property type="match status" value="1"/>
</dbReference>
<keyword evidence="23" id="KW-1185">Reference proteome</keyword>
<keyword evidence="11" id="KW-0521">NADP</keyword>
<keyword evidence="10 18" id="KW-0862">Zinc</keyword>
<gene>
    <name evidence="22" type="primary">Mical2</name>
    <name evidence="22" type="ORF">ANTMIN_R13828</name>
</gene>
<evidence type="ECO:0000256" key="9">
    <source>
        <dbReference type="ARBA" id="ARBA00022827"/>
    </source>
</evidence>
<evidence type="ECO:0000256" key="5">
    <source>
        <dbReference type="ARBA" id="ARBA00012709"/>
    </source>
</evidence>
<dbReference type="InterPro" id="IPR001781">
    <property type="entry name" value="Znf_LIM"/>
</dbReference>
<name>A0A7L2E5G4_ANTMN</name>
<dbReference type="PROSITE" id="PS00478">
    <property type="entry name" value="LIM_DOMAIN_1"/>
    <property type="match status" value="1"/>
</dbReference>
<feature type="non-terminal residue" evidence="22">
    <location>
        <position position="1127"/>
    </location>
</feature>
<evidence type="ECO:0000256" key="11">
    <source>
        <dbReference type="ARBA" id="ARBA00022857"/>
    </source>
</evidence>
<keyword evidence="8 18" id="KW-0479">Metal-binding</keyword>
<comment type="subcellular location">
    <subcellularLocation>
        <location evidence="3">Cytoplasm</location>
    </subcellularLocation>
    <subcellularLocation>
        <location evidence="2">Nucleus</location>
    </subcellularLocation>
</comment>
<dbReference type="Pfam" id="PF01494">
    <property type="entry name" value="FAD_binding_3"/>
    <property type="match status" value="1"/>
</dbReference>
<evidence type="ECO:0000256" key="12">
    <source>
        <dbReference type="ARBA" id="ARBA00023002"/>
    </source>
</evidence>
<feature type="compositionally biased region" description="Polar residues" evidence="19">
    <location>
        <begin position="1096"/>
        <end position="1107"/>
    </location>
</feature>
<keyword evidence="9" id="KW-0274">FAD</keyword>
<accession>A0A7L2E5G4</accession>
<dbReference type="SMART" id="SM00132">
    <property type="entry name" value="LIM"/>
    <property type="match status" value="1"/>
</dbReference>
<dbReference type="PROSITE" id="PS50023">
    <property type="entry name" value="LIM_DOMAIN_2"/>
    <property type="match status" value="1"/>
</dbReference>
<dbReference type="InterPro" id="IPR057494">
    <property type="entry name" value="Rossman_Mical"/>
</dbReference>
<dbReference type="PANTHER" id="PTHR23167">
    <property type="entry name" value="CALPONIN HOMOLOGY DOMAIN-CONTAINING PROTEIN DDB_G0272472-RELATED"/>
    <property type="match status" value="1"/>
</dbReference>
<dbReference type="PRINTS" id="PR00420">
    <property type="entry name" value="RNGMNOXGNASE"/>
</dbReference>
<keyword evidence="15" id="KW-0009">Actin-binding</keyword>
<evidence type="ECO:0000313" key="23">
    <source>
        <dbReference type="Proteomes" id="UP000554720"/>
    </source>
</evidence>
<dbReference type="GO" id="GO:0046872">
    <property type="term" value="F:metal ion binding"/>
    <property type="evidence" value="ECO:0007669"/>
    <property type="project" value="UniProtKB-KW"/>
</dbReference>
<dbReference type="FunFam" id="2.10.110.10:FF:000043">
    <property type="entry name" value="protein-methionine sulfoxide oxidase MICAL3 isoform X2"/>
    <property type="match status" value="1"/>
</dbReference>
<evidence type="ECO:0000256" key="14">
    <source>
        <dbReference type="ARBA" id="ARBA00023038"/>
    </source>
</evidence>
<dbReference type="SMART" id="SM00033">
    <property type="entry name" value="CH"/>
    <property type="match status" value="1"/>
</dbReference>
<dbReference type="GO" id="GO:0005634">
    <property type="term" value="C:nucleus"/>
    <property type="evidence" value="ECO:0007669"/>
    <property type="project" value="UniProtKB-SubCell"/>
</dbReference>
<evidence type="ECO:0000256" key="2">
    <source>
        <dbReference type="ARBA" id="ARBA00004123"/>
    </source>
</evidence>
<evidence type="ECO:0000256" key="1">
    <source>
        <dbReference type="ARBA" id="ARBA00001974"/>
    </source>
</evidence>
<evidence type="ECO:0000256" key="10">
    <source>
        <dbReference type="ARBA" id="ARBA00022833"/>
    </source>
</evidence>
<dbReference type="SUPFAM" id="SSF47576">
    <property type="entry name" value="Calponin-homology domain, CH-domain"/>
    <property type="match status" value="1"/>
</dbReference>
<dbReference type="Gene3D" id="3.50.50.60">
    <property type="entry name" value="FAD/NAD(P)-binding domain"/>
    <property type="match status" value="1"/>
</dbReference>
<protein>
    <recommendedName>
        <fullName evidence="5">F-actin monooxygenase</fullName>
        <ecNumber evidence="5">1.14.13.225</ecNumber>
    </recommendedName>
</protein>
<evidence type="ECO:0000256" key="17">
    <source>
        <dbReference type="ARBA" id="ARBA00049522"/>
    </source>
</evidence>
<evidence type="ECO:0000259" key="21">
    <source>
        <dbReference type="PROSITE" id="PS50023"/>
    </source>
</evidence>
<dbReference type="FunFam" id="3.50.50.60:FF:000004">
    <property type="entry name" value="protein-methionine sulfoxide oxidase MICAL2 isoform X1"/>
    <property type="match status" value="1"/>
</dbReference>
<dbReference type="PANTHER" id="PTHR23167:SF39">
    <property type="entry name" value="[F-ACTIN]-MONOOXYGENASE MICAL2"/>
    <property type="match status" value="1"/>
</dbReference>
<evidence type="ECO:0000256" key="6">
    <source>
        <dbReference type="ARBA" id="ARBA00022490"/>
    </source>
</evidence>
<dbReference type="AlphaFoldDB" id="A0A7L2E5G4"/>
<comment type="cofactor">
    <cofactor evidence="1">
        <name>FAD</name>
        <dbReference type="ChEBI" id="CHEBI:57692"/>
    </cofactor>
</comment>
<dbReference type="Pfam" id="PF25413">
    <property type="entry name" value="Rossman_Mical"/>
    <property type="match status" value="1"/>
</dbReference>
<dbReference type="InterPro" id="IPR050540">
    <property type="entry name" value="F-actin_Monoox_Mical"/>
</dbReference>
<feature type="region of interest" description="Disordered" evidence="19">
    <location>
        <begin position="1095"/>
        <end position="1116"/>
    </location>
</feature>
<sequence length="1127" mass="127282">SQNMGENDDEKYNQAGQIFENFVQASTCKGTIQAFNILTRQLELDPLDNRNFYTKLKSRVTTWKAKALWNKLDKRASHKEYKRGKSCMNTKCLIIGGGPCGLRTAIELAFLGAKVVVVEKRDTFSRNNVLHLWPFTIHDLRALGAKKFYGKFCAGSIDHISIRQLQLILFKVALILGVEIHVNLEFVKVLEPPEDQENQKTGWRAEFLPMDHPLSEYEFDVIIGADGRRNTLQGFRRKEFRGKLAIAITANFINRNTTAEAKVEEISGVAFIFNQKFFQDLKEETGIDLENIVYYKDSTHYFVMTAKKQSLLDKGVIINDSIDTELLLCGENVNQSNLLSYAREAADFATNYQLPSLDFAINHYGQPDVAMFDFTSMYASENAALVRERHRHQLLVALVGDSLLEPFWPMGTGCARGFLAAFDTAWMVRGWAQGKPPLEILAERESIYRLLPQTTPENINKNFDQYTIDPGTRYPNLNSSCVRPHQVRQLYVTNELQQCPLERVSSIRRSVNLTRRESDIRPNKLLTWCQKQTEGYRNVNVTDLTTSWKSGLALCAIIHRFRPDLIDFDALNEEDVVRNNQLAFDVAEQEFGIPPVTTGKELGWAGEPDKLSMVLYLSKFYELFRGTPLRAVDAAEKQNGENNDLGSPKSSNFIFNNYINLTLPRKRVPKAEGIPEENETNKRRRKGLCGVFEQVGVYLPSQETNNRKEQSDCREGMNQNKVKSMATQLLAKFEENTSNTILRRQVVHKSSQTGKDVKASTSFVGLVHFSACAPAPGVHRVLFTSSVSQFQVVARSEHEVREPKQSLSGSDQMARRAKTVHRTDPQPSLSETSENLASACSAAFVLSGVLERLQHLEEKMKQKRAQTIANREFHKKNIKEKAAHLASMFGYMEFPKNKLPTKGLSHSQPPTPSCPPPHHSAVAASSSVGSASSAVSSQQATVGKVSRAIGAVAEVLVNLYVNDHRPKPQLELVRLNPQRSTLCSVFIFEQSSLRKEFPMSVGGSDICYFCKKRVYVMERLSAEGHFFHRECFKCVICATTLRLGIYAFDVEEGKFYCKPHFTHCRISTKHRKRRATIQIHGKVRNAWKKEEARATEITTESTLSPASSPEDRSPVQFNIPVLHPLTG</sequence>
<dbReference type="CDD" id="cd09439">
    <property type="entry name" value="LIM_Mical"/>
    <property type="match status" value="1"/>
</dbReference>
<evidence type="ECO:0000256" key="15">
    <source>
        <dbReference type="ARBA" id="ARBA00023203"/>
    </source>
</evidence>
<dbReference type="SUPFAM" id="SSF57716">
    <property type="entry name" value="Glucocorticoid receptor-like (DNA-binding domain)"/>
    <property type="match status" value="2"/>
</dbReference>
<feature type="region of interest" description="Disordered" evidence="19">
    <location>
        <begin position="900"/>
        <end position="926"/>
    </location>
</feature>
<evidence type="ECO:0000256" key="18">
    <source>
        <dbReference type="PROSITE-ProRule" id="PRU00125"/>
    </source>
</evidence>
<dbReference type="EMBL" id="VWYI01020265">
    <property type="protein sequence ID" value="NXQ56901.1"/>
    <property type="molecule type" value="Genomic_DNA"/>
</dbReference>
<feature type="non-terminal residue" evidence="22">
    <location>
        <position position="1"/>
    </location>
</feature>
<dbReference type="InterPro" id="IPR036188">
    <property type="entry name" value="FAD/NAD-bd_sf"/>
</dbReference>
<evidence type="ECO:0000256" key="3">
    <source>
        <dbReference type="ARBA" id="ARBA00004496"/>
    </source>
</evidence>
<evidence type="ECO:0000256" key="13">
    <source>
        <dbReference type="ARBA" id="ARBA00023033"/>
    </source>
</evidence>
<dbReference type="FunFam" id="1.10.418.10:FF:000026">
    <property type="entry name" value="protein-methionine sulfoxide oxidase MICAL3 isoform X1"/>
    <property type="match status" value="1"/>
</dbReference>
<evidence type="ECO:0000256" key="7">
    <source>
        <dbReference type="ARBA" id="ARBA00022630"/>
    </source>
</evidence>
<evidence type="ECO:0000256" key="19">
    <source>
        <dbReference type="SAM" id="MobiDB-lite"/>
    </source>
</evidence>
<dbReference type="GO" id="GO:0005737">
    <property type="term" value="C:cytoplasm"/>
    <property type="evidence" value="ECO:0007669"/>
    <property type="project" value="UniProtKB-SubCell"/>
</dbReference>
<dbReference type="GO" id="GO:0120501">
    <property type="term" value="F:F-actin monooxygenase activity"/>
    <property type="evidence" value="ECO:0007669"/>
    <property type="project" value="UniProtKB-EC"/>
</dbReference>
<evidence type="ECO:0000256" key="16">
    <source>
        <dbReference type="ARBA" id="ARBA00023242"/>
    </source>
</evidence>
<dbReference type="GO" id="GO:0003779">
    <property type="term" value="F:actin binding"/>
    <property type="evidence" value="ECO:0007669"/>
    <property type="project" value="UniProtKB-KW"/>
</dbReference>
<feature type="domain" description="LIM zinc-binding" evidence="21">
    <location>
        <begin position="1005"/>
        <end position="1067"/>
    </location>
</feature>
<dbReference type="InterPro" id="IPR036872">
    <property type="entry name" value="CH_dom_sf"/>
</dbReference>
<keyword evidence="14 18" id="KW-0440">LIM domain</keyword>
<keyword evidence="13 22" id="KW-0503">Monooxygenase</keyword>
<keyword evidence="16" id="KW-0539">Nucleus</keyword>
<evidence type="ECO:0000256" key="8">
    <source>
        <dbReference type="ARBA" id="ARBA00022723"/>
    </source>
</evidence>
<keyword evidence="12" id="KW-0560">Oxidoreductase</keyword>
<dbReference type="InterPro" id="IPR002938">
    <property type="entry name" value="FAD-bd"/>
</dbReference>
<comment type="catalytic activity">
    <reaction evidence="17">
        <text>L-methionyl-[F-actin] + NADPH + O2 + H(+) = L-methionyl-(R)-S-oxide-[F-actin] + NADP(+) + H2O</text>
        <dbReference type="Rhea" id="RHEA:51308"/>
        <dbReference type="Rhea" id="RHEA-COMP:12953"/>
        <dbReference type="Rhea" id="RHEA-COMP:12956"/>
        <dbReference type="ChEBI" id="CHEBI:15377"/>
        <dbReference type="ChEBI" id="CHEBI:15378"/>
        <dbReference type="ChEBI" id="CHEBI:15379"/>
        <dbReference type="ChEBI" id="CHEBI:16044"/>
        <dbReference type="ChEBI" id="CHEBI:45764"/>
        <dbReference type="ChEBI" id="CHEBI:57783"/>
        <dbReference type="ChEBI" id="CHEBI:58349"/>
        <dbReference type="EC" id="1.14.13.225"/>
    </reaction>
</comment>
<evidence type="ECO:0000313" key="22">
    <source>
        <dbReference type="EMBL" id="NXQ56901.1"/>
    </source>
</evidence>
<dbReference type="InterPro" id="IPR001715">
    <property type="entry name" value="CH_dom"/>
</dbReference>
<dbReference type="Gene3D" id="1.10.418.10">
    <property type="entry name" value="Calponin-like domain"/>
    <property type="match status" value="1"/>
</dbReference>
<comment type="caution">
    <text evidence="22">The sequence shown here is derived from an EMBL/GenBank/DDBJ whole genome shotgun (WGS) entry which is preliminary data.</text>
</comment>
<comment type="similarity">
    <text evidence="4">Belongs to the Mical family.</text>
</comment>
<keyword evidence="6" id="KW-0963">Cytoplasm</keyword>
<dbReference type="Proteomes" id="UP000554720">
    <property type="component" value="Unassembled WGS sequence"/>
</dbReference>
<organism evidence="22 23">
    <name type="scientific">Anthoscopus minutus</name>
    <name type="common">Southern penduline-tit</name>
    <dbReference type="NCBI Taxonomy" id="156561"/>
    <lineage>
        <taxon>Eukaryota</taxon>
        <taxon>Metazoa</taxon>
        <taxon>Chordata</taxon>
        <taxon>Craniata</taxon>
        <taxon>Vertebrata</taxon>
        <taxon>Euteleostomi</taxon>
        <taxon>Archelosauria</taxon>
        <taxon>Archosauria</taxon>
        <taxon>Dinosauria</taxon>
        <taxon>Saurischia</taxon>
        <taxon>Theropoda</taxon>
        <taxon>Coelurosauria</taxon>
        <taxon>Aves</taxon>
        <taxon>Neognathae</taxon>
        <taxon>Neoaves</taxon>
        <taxon>Telluraves</taxon>
        <taxon>Australaves</taxon>
        <taxon>Passeriformes</taxon>
        <taxon>Paridae</taxon>
        <taxon>Anthoscopus</taxon>
    </lineage>
</organism>
<feature type="domain" description="Calponin-homology (CH)" evidence="20">
    <location>
        <begin position="519"/>
        <end position="625"/>
    </location>
</feature>
<dbReference type="GO" id="GO:0071949">
    <property type="term" value="F:FAD binding"/>
    <property type="evidence" value="ECO:0007669"/>
    <property type="project" value="InterPro"/>
</dbReference>
<dbReference type="OrthoDB" id="20799at2759"/>
<dbReference type="PROSITE" id="PS50021">
    <property type="entry name" value="CH"/>
    <property type="match status" value="1"/>
</dbReference>
<reference evidence="22 23" key="1">
    <citation type="submission" date="2019-09" db="EMBL/GenBank/DDBJ databases">
        <title>Bird 10,000 Genomes (B10K) Project - Family phase.</title>
        <authorList>
            <person name="Zhang G."/>
        </authorList>
    </citation>
    <scope>NUCLEOTIDE SEQUENCE [LARGE SCALE GENOMIC DNA]</scope>
    <source>
        <strain evidence="22">B10K-DU-011-42</strain>
        <tissue evidence="22">Muscle</tissue>
    </source>
</reference>
<dbReference type="Pfam" id="PF00412">
    <property type="entry name" value="LIM"/>
    <property type="match status" value="1"/>
</dbReference>
<evidence type="ECO:0000259" key="20">
    <source>
        <dbReference type="PROSITE" id="PS50021"/>
    </source>
</evidence>
<dbReference type="Gene3D" id="2.10.110.10">
    <property type="entry name" value="Cysteine Rich Protein"/>
    <property type="match status" value="1"/>
</dbReference>
<dbReference type="SUPFAM" id="SSF51905">
    <property type="entry name" value="FAD/NAD(P)-binding domain"/>
    <property type="match status" value="1"/>
</dbReference>
<evidence type="ECO:0000256" key="4">
    <source>
        <dbReference type="ARBA" id="ARBA00008223"/>
    </source>
</evidence>
<feature type="compositionally biased region" description="Pro residues" evidence="19">
    <location>
        <begin position="909"/>
        <end position="918"/>
    </location>
</feature>
<dbReference type="EC" id="1.14.13.225" evidence="5"/>